<dbReference type="GO" id="GO:0005886">
    <property type="term" value="C:plasma membrane"/>
    <property type="evidence" value="ECO:0007669"/>
    <property type="project" value="UniProtKB-SubCell"/>
</dbReference>
<dbReference type="SUPFAM" id="SSF161098">
    <property type="entry name" value="MetI-like"/>
    <property type="match status" value="1"/>
</dbReference>
<keyword evidence="3" id="KW-1003">Cell membrane</keyword>
<gene>
    <name evidence="9" type="primary">gsiC_1</name>
    <name evidence="9" type="ORF">ERS450000_01966</name>
</gene>
<feature type="domain" description="ABC transmembrane type-1" evidence="8">
    <location>
        <begin position="98"/>
        <end position="307"/>
    </location>
</feature>
<feature type="transmembrane region" description="Helical" evidence="7">
    <location>
        <begin position="102"/>
        <end position="125"/>
    </location>
</feature>
<dbReference type="KEGG" id="nfr:ERS450000_01966"/>
<keyword evidence="4 7" id="KW-0812">Transmembrane</keyword>
<dbReference type="GO" id="GO:0055085">
    <property type="term" value="P:transmembrane transport"/>
    <property type="evidence" value="ECO:0007669"/>
    <property type="project" value="InterPro"/>
</dbReference>
<name>A0A0H5NN78_NOCFR</name>
<evidence type="ECO:0000256" key="1">
    <source>
        <dbReference type="ARBA" id="ARBA00004651"/>
    </source>
</evidence>
<comment type="similarity">
    <text evidence="7">Belongs to the binding-protein-dependent transport system permease family.</text>
</comment>
<dbReference type="PROSITE" id="PS50928">
    <property type="entry name" value="ABC_TM1"/>
    <property type="match status" value="1"/>
</dbReference>
<comment type="subcellular location">
    <subcellularLocation>
        <location evidence="1 7">Cell membrane</location>
        <topology evidence="1 7">Multi-pass membrane protein</topology>
    </subcellularLocation>
</comment>
<reference evidence="10" key="1">
    <citation type="submission" date="2015-03" db="EMBL/GenBank/DDBJ databases">
        <authorList>
            <consortium name="Pathogen Informatics"/>
        </authorList>
    </citation>
    <scope>NUCLEOTIDE SEQUENCE [LARGE SCALE GENOMIC DNA]</scope>
    <source>
        <strain evidence="10">NCTC11134</strain>
    </source>
</reference>
<keyword evidence="6 7" id="KW-0472">Membrane</keyword>
<evidence type="ECO:0000256" key="6">
    <source>
        <dbReference type="ARBA" id="ARBA00023136"/>
    </source>
</evidence>
<dbReference type="PANTHER" id="PTHR43163:SF3">
    <property type="entry name" value="PEPTIDE ABC TRANSPORTER PERMEASE PROTEIN"/>
    <property type="match status" value="1"/>
</dbReference>
<dbReference type="CDD" id="cd06261">
    <property type="entry name" value="TM_PBP2"/>
    <property type="match status" value="1"/>
</dbReference>
<dbReference type="PANTHER" id="PTHR43163">
    <property type="entry name" value="DIPEPTIDE TRANSPORT SYSTEM PERMEASE PROTEIN DPPB-RELATED"/>
    <property type="match status" value="1"/>
</dbReference>
<accession>A0A0H5NN78</accession>
<evidence type="ECO:0000259" key="8">
    <source>
        <dbReference type="PROSITE" id="PS50928"/>
    </source>
</evidence>
<feature type="transmembrane region" description="Helical" evidence="7">
    <location>
        <begin position="284"/>
        <end position="303"/>
    </location>
</feature>
<evidence type="ECO:0000256" key="2">
    <source>
        <dbReference type="ARBA" id="ARBA00022448"/>
    </source>
</evidence>
<evidence type="ECO:0000256" key="5">
    <source>
        <dbReference type="ARBA" id="ARBA00022989"/>
    </source>
</evidence>
<protein>
    <submittedName>
        <fullName evidence="9">Glutathione transport system permease protein gsiC</fullName>
    </submittedName>
</protein>
<dbReference type="InterPro" id="IPR035906">
    <property type="entry name" value="MetI-like_sf"/>
</dbReference>
<dbReference type="InterPro" id="IPR000515">
    <property type="entry name" value="MetI-like"/>
</dbReference>
<organism evidence="9 10">
    <name type="scientific">Nocardia farcinica</name>
    <dbReference type="NCBI Taxonomy" id="37329"/>
    <lineage>
        <taxon>Bacteria</taxon>
        <taxon>Bacillati</taxon>
        <taxon>Actinomycetota</taxon>
        <taxon>Actinomycetes</taxon>
        <taxon>Mycobacteriales</taxon>
        <taxon>Nocardiaceae</taxon>
        <taxon>Nocardia</taxon>
    </lineage>
</organism>
<sequence length="320" mass="33340">MPPFARFVLRRTGIGVLQLGILLALVFGLSLLMPGDAADVQSNDVLGEDQRAVARELLGLDVAPVQRFLTWLGNAATGDFGTSYASGARVSDLVAGPLRTSAVLAVLALAVLVPVVVVAGFAAGLHPGSRRDRAITTVSIGFDSVPDFVLAVLLVSYVAIDLDLLPATFLGADADTVLRHPEYLVLPLIVIVARVAAPLVRLVRAGVIDVLHEPYIAQARRLGVGRLSLLARHIAPNALAPAMQELGRTGDGLLSGVLIVEAVFVVPGLASELIGAIGNRDEPVVLAIVAITGTAAIVLNLVIDVLGERMVPRSAEGRRG</sequence>
<evidence type="ECO:0000313" key="10">
    <source>
        <dbReference type="Proteomes" id="UP000057820"/>
    </source>
</evidence>
<feature type="transmembrane region" description="Helical" evidence="7">
    <location>
        <begin position="253"/>
        <end position="278"/>
    </location>
</feature>
<feature type="transmembrane region" description="Helical" evidence="7">
    <location>
        <begin position="137"/>
        <end position="160"/>
    </location>
</feature>
<proteinExistence type="inferred from homology"/>
<dbReference type="Proteomes" id="UP000057820">
    <property type="component" value="Chromosome 1"/>
</dbReference>
<evidence type="ECO:0000256" key="4">
    <source>
        <dbReference type="ARBA" id="ARBA00022692"/>
    </source>
</evidence>
<evidence type="ECO:0000313" key="9">
    <source>
        <dbReference type="EMBL" id="CRY76662.1"/>
    </source>
</evidence>
<feature type="transmembrane region" description="Helical" evidence="7">
    <location>
        <begin position="183"/>
        <end position="203"/>
    </location>
</feature>
<keyword evidence="2 7" id="KW-0813">Transport</keyword>
<dbReference type="Gene3D" id="1.10.3720.10">
    <property type="entry name" value="MetI-like"/>
    <property type="match status" value="1"/>
</dbReference>
<dbReference type="AlphaFoldDB" id="A0A0H5NN78"/>
<dbReference type="RefSeq" id="WP_060592088.1">
    <property type="nucleotide sequence ID" value="NZ_CAACYE020000001.1"/>
</dbReference>
<evidence type="ECO:0000256" key="3">
    <source>
        <dbReference type="ARBA" id="ARBA00022475"/>
    </source>
</evidence>
<dbReference type="Pfam" id="PF00528">
    <property type="entry name" value="BPD_transp_1"/>
    <property type="match status" value="1"/>
</dbReference>
<dbReference type="EMBL" id="LN868938">
    <property type="protein sequence ID" value="CRY76662.1"/>
    <property type="molecule type" value="Genomic_DNA"/>
</dbReference>
<evidence type="ECO:0000256" key="7">
    <source>
        <dbReference type="RuleBase" id="RU363032"/>
    </source>
</evidence>
<keyword evidence="5 7" id="KW-1133">Transmembrane helix</keyword>